<dbReference type="EMBL" id="SNXW01000003">
    <property type="protein sequence ID" value="TDP84793.1"/>
    <property type="molecule type" value="Genomic_DNA"/>
</dbReference>
<comment type="caution">
    <text evidence="3">The sequence shown here is derived from an EMBL/GenBank/DDBJ whole genome shotgun (WGS) entry which is preliminary data.</text>
</comment>
<organism evidence="3 4">
    <name type="scientific">Aquabacterium commune</name>
    <dbReference type="NCBI Taxonomy" id="70586"/>
    <lineage>
        <taxon>Bacteria</taxon>
        <taxon>Pseudomonadati</taxon>
        <taxon>Pseudomonadota</taxon>
        <taxon>Betaproteobacteria</taxon>
        <taxon>Burkholderiales</taxon>
        <taxon>Aquabacterium</taxon>
    </lineage>
</organism>
<dbReference type="InterPro" id="IPR018958">
    <property type="entry name" value="Knr4/Smi1-like_dom"/>
</dbReference>
<dbReference type="Gene3D" id="1.25.40.20">
    <property type="entry name" value="Ankyrin repeat-containing domain"/>
    <property type="match status" value="1"/>
</dbReference>
<evidence type="ECO:0000313" key="4">
    <source>
        <dbReference type="Proteomes" id="UP000294593"/>
    </source>
</evidence>
<dbReference type="Pfam" id="PF09346">
    <property type="entry name" value="SMI1_KNR4"/>
    <property type="match status" value="1"/>
</dbReference>
<dbReference type="Proteomes" id="UP000294593">
    <property type="component" value="Unassembled WGS sequence"/>
</dbReference>
<evidence type="ECO:0000313" key="3">
    <source>
        <dbReference type="EMBL" id="TDP84793.1"/>
    </source>
</evidence>
<name>A0A4R6REU0_9BURK</name>
<feature type="repeat" description="ANK" evidence="1">
    <location>
        <begin position="132"/>
        <end position="164"/>
    </location>
</feature>
<keyword evidence="4" id="KW-1185">Reference proteome</keyword>
<protein>
    <submittedName>
        <fullName evidence="3">SMI1/KNR4 family protein SUKH-1</fullName>
    </submittedName>
</protein>
<dbReference type="AlphaFoldDB" id="A0A4R6REU0"/>
<evidence type="ECO:0000259" key="2">
    <source>
        <dbReference type="Pfam" id="PF09346"/>
    </source>
</evidence>
<dbReference type="InterPro" id="IPR002110">
    <property type="entry name" value="Ankyrin_rpt"/>
</dbReference>
<dbReference type="SUPFAM" id="SSF160631">
    <property type="entry name" value="SMI1/KNR4-like"/>
    <property type="match status" value="1"/>
</dbReference>
<sequence length="223" mass="25358">MGCSLPNEYREFLVGHNGGRPVPYWFSYIDESGQEDTDGVSSLYGLGFWVPDYRNLQIVHQRFSGRIPPEILAIGDDPCGNQICIATQGERQGQLFLWNHEDEHTPPTYRNVIFLADTFNHFINGLHESQNNGITSLNIAIQKDNVADLEKLLAKDADLEETDQFGRTMLENAAIANALRAFEWLYSRGANPRNSLSLAQENARFFPEHERMVKLIAHLTQHQ</sequence>
<evidence type="ECO:0000256" key="1">
    <source>
        <dbReference type="PROSITE-ProRule" id="PRU00023"/>
    </source>
</evidence>
<gene>
    <name evidence="3" type="ORF">EV672_103367</name>
</gene>
<feature type="domain" description="Knr4/Smi1-like" evidence="2">
    <location>
        <begin position="1"/>
        <end position="124"/>
    </location>
</feature>
<proteinExistence type="predicted"/>
<dbReference type="Gene3D" id="3.40.1580.10">
    <property type="entry name" value="SMI1/KNR4-like"/>
    <property type="match status" value="1"/>
</dbReference>
<reference evidence="3 4" key="1">
    <citation type="submission" date="2019-03" db="EMBL/GenBank/DDBJ databases">
        <title>Genomic Encyclopedia of Type Strains, Phase IV (KMG-IV): sequencing the most valuable type-strain genomes for metagenomic binning, comparative biology and taxonomic classification.</title>
        <authorList>
            <person name="Goeker M."/>
        </authorList>
    </citation>
    <scope>NUCLEOTIDE SEQUENCE [LARGE SCALE GENOMIC DNA]</scope>
    <source>
        <strain evidence="3 4">DSM 11901</strain>
    </source>
</reference>
<dbReference type="InterPro" id="IPR037883">
    <property type="entry name" value="Knr4/Smi1-like_sf"/>
</dbReference>
<dbReference type="InterPro" id="IPR036770">
    <property type="entry name" value="Ankyrin_rpt-contain_sf"/>
</dbReference>
<keyword evidence="1" id="KW-0040">ANK repeat</keyword>
<dbReference type="SUPFAM" id="SSF48403">
    <property type="entry name" value="Ankyrin repeat"/>
    <property type="match status" value="1"/>
</dbReference>
<accession>A0A4R6REU0</accession>
<dbReference type="PROSITE" id="PS50088">
    <property type="entry name" value="ANK_REPEAT"/>
    <property type="match status" value="1"/>
</dbReference>